<evidence type="ECO:0000256" key="2">
    <source>
        <dbReference type="ARBA" id="ARBA00022475"/>
    </source>
</evidence>
<keyword evidence="2" id="KW-1003">Cell membrane</keyword>
<keyword evidence="3" id="KW-0812">Transmembrane</keyword>
<organism evidence="4 5">
    <name type="scientific">Aspergillus hiratsukae</name>
    <dbReference type="NCBI Taxonomy" id="1194566"/>
    <lineage>
        <taxon>Eukaryota</taxon>
        <taxon>Fungi</taxon>
        <taxon>Dikarya</taxon>
        <taxon>Ascomycota</taxon>
        <taxon>Pezizomycotina</taxon>
        <taxon>Eurotiomycetes</taxon>
        <taxon>Eurotiomycetidae</taxon>
        <taxon>Eurotiales</taxon>
        <taxon>Aspergillaceae</taxon>
        <taxon>Aspergillus</taxon>
        <taxon>Aspergillus subgen. Fumigati</taxon>
    </lineage>
</organism>
<dbReference type="AlphaFoldDB" id="A0A8H6UMA7"/>
<accession>A0A8H6UMA7</accession>
<feature type="transmembrane region" description="Helical" evidence="3">
    <location>
        <begin position="315"/>
        <end position="337"/>
    </location>
</feature>
<dbReference type="PANTHER" id="PTHR43702">
    <property type="entry name" value="L-FUCOSE-PROTON SYMPORTER"/>
    <property type="match status" value="1"/>
</dbReference>
<feature type="transmembrane region" description="Helical" evidence="3">
    <location>
        <begin position="191"/>
        <end position="210"/>
    </location>
</feature>
<dbReference type="InterPro" id="IPR050375">
    <property type="entry name" value="MFS_TsgA-like"/>
</dbReference>
<feature type="transmembrane region" description="Helical" evidence="3">
    <location>
        <begin position="222"/>
        <end position="246"/>
    </location>
</feature>
<name>A0A8H6UMA7_9EURO</name>
<reference evidence="4" key="1">
    <citation type="submission" date="2020-06" db="EMBL/GenBank/DDBJ databases">
        <title>Draft genome sequences of strains closely related to Aspergillus parafelis and Aspergillus hiratsukae.</title>
        <authorList>
            <person name="Dos Santos R.A.C."/>
            <person name="Rivero-Menendez O."/>
            <person name="Steenwyk J.L."/>
            <person name="Mead M.E."/>
            <person name="Goldman G.H."/>
            <person name="Alastruey-Izquierdo A."/>
            <person name="Rokas A."/>
        </authorList>
    </citation>
    <scope>NUCLEOTIDE SEQUENCE</scope>
    <source>
        <strain evidence="4">CNM-CM6106</strain>
    </source>
</reference>
<feature type="transmembrane region" description="Helical" evidence="3">
    <location>
        <begin position="349"/>
        <end position="369"/>
    </location>
</feature>
<keyword evidence="3" id="KW-0472">Membrane</keyword>
<proteinExistence type="predicted"/>
<comment type="caution">
    <text evidence="4">The sequence shown here is derived from an EMBL/GenBank/DDBJ whole genome shotgun (WGS) entry which is preliminary data.</text>
</comment>
<evidence type="ECO:0000256" key="1">
    <source>
        <dbReference type="ARBA" id="ARBA00004429"/>
    </source>
</evidence>
<comment type="subcellular location">
    <subcellularLocation>
        <location evidence="1">Cell inner membrane</location>
        <topology evidence="1">Multi-pass membrane protein</topology>
    </subcellularLocation>
</comment>
<dbReference type="SUPFAM" id="SSF103473">
    <property type="entry name" value="MFS general substrate transporter"/>
    <property type="match status" value="1"/>
</dbReference>
<protein>
    <submittedName>
        <fullName evidence="4">Uncharacterized protein</fullName>
    </submittedName>
</protein>
<evidence type="ECO:0000313" key="5">
    <source>
        <dbReference type="Proteomes" id="UP000662466"/>
    </source>
</evidence>
<sequence>MSSPGPSPDAVYSFNVDTLLASSSQTENFTLHHPVQESSLPFAADWTATTYPSQDVPLGTASQFDWHLPVSAVSQPAFGAALFPVNSGTDSSLNQLPDTDHVVDSRFRQSQGYIVEHGAQGDSVPPFVNPGRPLQSVDQDQVGQTADNMLPPPNSHLSVQGIGSFVAPLLAARVFFTKTVDTEQGLKNVQWVYLGVACFVVLLIILFYLAPMPEVTDADMGYNLFFGVWSQWCYVGTQVAVANYFINFCEEAGYSPATSSNLLAVGQALYAFNRFLASGLMTISSFKPRYILAVYLGLCFVFGLAATLTRGVTSVAMLMLVLWFKSVCFATIFTLALRGLGNHTKRGGSMLVAAISGGAAIPPMTGAVATKTGNFHTAMAIPTAFYVLAWVPPV</sequence>
<dbReference type="Proteomes" id="UP000662466">
    <property type="component" value="Unassembled WGS sequence"/>
</dbReference>
<dbReference type="Gene3D" id="1.20.1250.20">
    <property type="entry name" value="MFS general substrate transporter like domains"/>
    <property type="match status" value="2"/>
</dbReference>
<feature type="transmembrane region" description="Helical" evidence="3">
    <location>
        <begin position="289"/>
        <end position="309"/>
    </location>
</feature>
<dbReference type="EMBL" id="JACBAF010002306">
    <property type="protein sequence ID" value="KAF7157004.1"/>
    <property type="molecule type" value="Genomic_DNA"/>
</dbReference>
<gene>
    <name evidence="4" type="ORF">CNMCM6106_001783</name>
</gene>
<evidence type="ECO:0000313" key="4">
    <source>
        <dbReference type="EMBL" id="KAF7157004.1"/>
    </source>
</evidence>
<dbReference type="GO" id="GO:0005886">
    <property type="term" value="C:plasma membrane"/>
    <property type="evidence" value="ECO:0007669"/>
    <property type="project" value="UniProtKB-SubCell"/>
</dbReference>
<dbReference type="InterPro" id="IPR036259">
    <property type="entry name" value="MFS_trans_sf"/>
</dbReference>
<dbReference type="PANTHER" id="PTHR43702:SF5">
    <property type="entry name" value="MAJOR FACILITATOR SUPERFAMILY (MFS) PROFILE DOMAIN-CONTAINING PROTEIN"/>
    <property type="match status" value="1"/>
</dbReference>
<evidence type="ECO:0000256" key="3">
    <source>
        <dbReference type="SAM" id="Phobius"/>
    </source>
</evidence>
<keyword evidence="3" id="KW-1133">Transmembrane helix</keyword>